<keyword evidence="7" id="KW-0539">Nucleus</keyword>
<evidence type="ECO:0000313" key="11">
    <source>
        <dbReference type="Proteomes" id="UP001235939"/>
    </source>
</evidence>
<keyword evidence="2" id="KW-0479">Metal-binding</keyword>
<keyword evidence="11" id="KW-1185">Reference proteome</keyword>
<feature type="domain" description="C2H2-type" evidence="9">
    <location>
        <begin position="102"/>
        <end position="130"/>
    </location>
</feature>
<keyword evidence="5" id="KW-0862">Zinc</keyword>
<dbReference type="PANTHER" id="PTHR24404:SF114">
    <property type="entry name" value="KLUMPFUSS, ISOFORM B-RELATED"/>
    <property type="match status" value="1"/>
</dbReference>
<dbReference type="Pfam" id="PF15909">
    <property type="entry name" value="zf-C2H2_8"/>
    <property type="match status" value="1"/>
</dbReference>
<proteinExistence type="predicted"/>
<dbReference type="EMBL" id="CP092882">
    <property type="protein sequence ID" value="UYV81154.1"/>
    <property type="molecule type" value="Genomic_DNA"/>
</dbReference>
<dbReference type="InterPro" id="IPR036236">
    <property type="entry name" value="Znf_C2H2_sf"/>
</dbReference>
<gene>
    <name evidence="10" type="ORF">LAZ67_20000185</name>
</gene>
<dbReference type="SUPFAM" id="SSF57667">
    <property type="entry name" value="beta-beta-alpha zinc fingers"/>
    <property type="match status" value="1"/>
</dbReference>
<protein>
    <recommendedName>
        <fullName evidence="9">C2H2-type domain-containing protein</fullName>
    </recommendedName>
</protein>
<dbReference type="SMART" id="SM00355">
    <property type="entry name" value="ZnF_C2H2"/>
    <property type="match status" value="3"/>
</dbReference>
<organism evidence="10 11">
    <name type="scientific">Cordylochernes scorpioides</name>
    <dbReference type="NCBI Taxonomy" id="51811"/>
    <lineage>
        <taxon>Eukaryota</taxon>
        <taxon>Metazoa</taxon>
        <taxon>Ecdysozoa</taxon>
        <taxon>Arthropoda</taxon>
        <taxon>Chelicerata</taxon>
        <taxon>Arachnida</taxon>
        <taxon>Pseudoscorpiones</taxon>
        <taxon>Cheliferoidea</taxon>
        <taxon>Chernetidae</taxon>
        <taxon>Cordylochernes</taxon>
    </lineage>
</organism>
<keyword evidence="3" id="KW-0677">Repeat</keyword>
<dbReference type="InterPro" id="IPR031799">
    <property type="entry name" value="Znf-C2H2_ribbon"/>
</dbReference>
<evidence type="ECO:0000256" key="8">
    <source>
        <dbReference type="PROSITE-ProRule" id="PRU00042"/>
    </source>
</evidence>
<accession>A0ABY6LKM6</accession>
<dbReference type="InterPro" id="IPR013087">
    <property type="entry name" value="Znf_C2H2_type"/>
</dbReference>
<reference evidence="10 11" key="1">
    <citation type="submission" date="2022-01" db="EMBL/GenBank/DDBJ databases">
        <title>A chromosomal length assembly of Cordylochernes scorpioides.</title>
        <authorList>
            <person name="Zeh D."/>
            <person name="Zeh J."/>
        </authorList>
    </citation>
    <scope>NUCLEOTIDE SEQUENCE [LARGE SCALE GENOMIC DNA]</scope>
    <source>
        <strain evidence="10">IN4F17</strain>
        <tissue evidence="10">Whole Body</tissue>
    </source>
</reference>
<name>A0ABY6LKM6_9ARAC</name>
<evidence type="ECO:0000256" key="5">
    <source>
        <dbReference type="ARBA" id="ARBA00022833"/>
    </source>
</evidence>
<evidence type="ECO:0000256" key="7">
    <source>
        <dbReference type="ARBA" id="ARBA00023242"/>
    </source>
</evidence>
<dbReference type="PROSITE" id="PS00028">
    <property type="entry name" value="ZINC_FINGER_C2H2_1"/>
    <property type="match status" value="2"/>
</dbReference>
<evidence type="ECO:0000256" key="4">
    <source>
        <dbReference type="ARBA" id="ARBA00022771"/>
    </source>
</evidence>
<evidence type="ECO:0000313" key="10">
    <source>
        <dbReference type="EMBL" id="UYV81154.1"/>
    </source>
</evidence>
<dbReference type="PROSITE" id="PS50157">
    <property type="entry name" value="ZINC_FINGER_C2H2_2"/>
    <property type="match status" value="2"/>
</dbReference>
<feature type="domain" description="C2H2-type" evidence="9">
    <location>
        <begin position="131"/>
        <end position="156"/>
    </location>
</feature>
<evidence type="ECO:0000256" key="6">
    <source>
        <dbReference type="ARBA" id="ARBA00023125"/>
    </source>
</evidence>
<dbReference type="Proteomes" id="UP001235939">
    <property type="component" value="Chromosome 20"/>
</dbReference>
<comment type="subcellular location">
    <subcellularLocation>
        <location evidence="1">Nucleus</location>
    </subcellularLocation>
</comment>
<evidence type="ECO:0000259" key="9">
    <source>
        <dbReference type="PROSITE" id="PS50157"/>
    </source>
</evidence>
<dbReference type="PANTHER" id="PTHR24404">
    <property type="entry name" value="ZINC FINGER PROTEIN"/>
    <property type="match status" value="1"/>
</dbReference>
<dbReference type="Gene3D" id="3.30.160.60">
    <property type="entry name" value="Classic Zinc Finger"/>
    <property type="match status" value="2"/>
</dbReference>
<keyword evidence="6" id="KW-0238">DNA-binding</keyword>
<evidence type="ECO:0000256" key="2">
    <source>
        <dbReference type="ARBA" id="ARBA00022723"/>
    </source>
</evidence>
<sequence>MAWKIEAKDEVIIIDETSQFNPEESTENLNHDEEDIKIVFIEDDSEEFSSINVDSKDNKRSEEVDDLLQCPVCMQKMDTEKDTIRHLRTHLSLKSYQMSKPFKCISCNYAGYFKQNLDRHVSIVHENNKPFKCQDCHKRFSTKQNLNNHLKLHRDV</sequence>
<evidence type="ECO:0000256" key="1">
    <source>
        <dbReference type="ARBA" id="ARBA00004123"/>
    </source>
</evidence>
<evidence type="ECO:0000256" key="3">
    <source>
        <dbReference type="ARBA" id="ARBA00022737"/>
    </source>
</evidence>
<keyword evidence="4 8" id="KW-0863">Zinc-finger</keyword>
<dbReference type="InterPro" id="IPR050589">
    <property type="entry name" value="Ikaros_C2H2-ZF"/>
</dbReference>